<evidence type="ECO:0000256" key="6">
    <source>
        <dbReference type="PROSITE-ProRule" id="PRU00146"/>
    </source>
</evidence>
<evidence type="ECO:0000256" key="1">
    <source>
        <dbReference type="ARBA" id="ARBA00004123"/>
    </source>
</evidence>
<dbReference type="Pfam" id="PF00628">
    <property type="entry name" value="PHD"/>
    <property type="match status" value="1"/>
</dbReference>
<protein>
    <submittedName>
        <fullName evidence="9">CXXC-type zinc finger protein 1</fullName>
    </submittedName>
</protein>
<dbReference type="InterPro" id="IPR013083">
    <property type="entry name" value="Znf_RING/FYVE/PHD"/>
</dbReference>
<dbReference type="GO" id="GO:0045893">
    <property type="term" value="P:positive regulation of DNA-templated transcription"/>
    <property type="evidence" value="ECO:0007669"/>
    <property type="project" value="TreeGrafter"/>
</dbReference>
<evidence type="ECO:0000256" key="4">
    <source>
        <dbReference type="ARBA" id="ARBA00022833"/>
    </source>
</evidence>
<dbReference type="InterPro" id="IPR037869">
    <property type="entry name" value="Spp1/CFP1"/>
</dbReference>
<dbReference type="GO" id="GO:0048188">
    <property type="term" value="C:Set1C/COMPASS complex"/>
    <property type="evidence" value="ECO:0007669"/>
    <property type="project" value="InterPro"/>
</dbReference>
<reference evidence="9" key="1">
    <citation type="submission" date="2021-07" db="EMBL/GenBank/DDBJ databases">
        <authorList>
            <person name="Catto M.A."/>
            <person name="Jacobson A."/>
            <person name="Kennedy G."/>
            <person name="Labadie P."/>
            <person name="Hunt B.G."/>
            <person name="Srinivasan R."/>
        </authorList>
    </citation>
    <scope>NUCLEOTIDE SEQUENCE</scope>
    <source>
        <strain evidence="9">PL_HMW_Pooled</strain>
        <tissue evidence="9">Head</tissue>
    </source>
</reference>
<feature type="region of interest" description="Disordered" evidence="7">
    <location>
        <begin position="185"/>
        <end position="218"/>
    </location>
</feature>
<dbReference type="Proteomes" id="UP001219518">
    <property type="component" value="Unassembled WGS sequence"/>
</dbReference>
<evidence type="ECO:0000256" key="7">
    <source>
        <dbReference type="SAM" id="MobiDB-lite"/>
    </source>
</evidence>
<dbReference type="SMART" id="SM00249">
    <property type="entry name" value="PHD"/>
    <property type="match status" value="1"/>
</dbReference>
<keyword evidence="3 6" id="KW-0863">Zinc-finger</keyword>
<evidence type="ECO:0000313" key="10">
    <source>
        <dbReference type="Proteomes" id="UP001219518"/>
    </source>
</evidence>
<organism evidence="9 10">
    <name type="scientific">Frankliniella fusca</name>
    <dbReference type="NCBI Taxonomy" id="407009"/>
    <lineage>
        <taxon>Eukaryota</taxon>
        <taxon>Metazoa</taxon>
        <taxon>Ecdysozoa</taxon>
        <taxon>Arthropoda</taxon>
        <taxon>Hexapoda</taxon>
        <taxon>Insecta</taxon>
        <taxon>Pterygota</taxon>
        <taxon>Neoptera</taxon>
        <taxon>Paraneoptera</taxon>
        <taxon>Thysanoptera</taxon>
        <taxon>Terebrantia</taxon>
        <taxon>Thripoidea</taxon>
        <taxon>Thripidae</taxon>
        <taxon>Frankliniella</taxon>
    </lineage>
</organism>
<dbReference type="PANTHER" id="PTHR46174:SF1">
    <property type="entry name" value="CXXC-TYPE ZINC FINGER PROTEIN 1"/>
    <property type="match status" value="1"/>
</dbReference>
<dbReference type="InterPro" id="IPR011011">
    <property type="entry name" value="Znf_FYVE_PHD"/>
</dbReference>
<reference evidence="9" key="2">
    <citation type="journal article" date="2023" name="BMC Genomics">
        <title>Pest status, molecular evolution, and epigenetic factors derived from the genome assembly of Frankliniella fusca, a thysanopteran phytovirus vector.</title>
        <authorList>
            <person name="Catto M.A."/>
            <person name="Labadie P.E."/>
            <person name="Jacobson A.L."/>
            <person name="Kennedy G.G."/>
            <person name="Srinivasan R."/>
            <person name="Hunt B.G."/>
        </authorList>
    </citation>
    <scope>NUCLEOTIDE SEQUENCE</scope>
    <source>
        <strain evidence="9">PL_HMW_Pooled</strain>
    </source>
</reference>
<keyword evidence="4" id="KW-0862">Zinc</keyword>
<feature type="domain" description="PHD-type" evidence="8">
    <location>
        <begin position="11"/>
        <end position="61"/>
    </location>
</feature>
<comment type="subcellular location">
    <subcellularLocation>
        <location evidence="1">Nucleus</location>
    </subcellularLocation>
</comment>
<dbReference type="EMBL" id="JAHWGI010000926">
    <property type="protein sequence ID" value="KAK3918268.1"/>
    <property type="molecule type" value="Genomic_DNA"/>
</dbReference>
<evidence type="ECO:0000256" key="5">
    <source>
        <dbReference type="ARBA" id="ARBA00023242"/>
    </source>
</evidence>
<dbReference type="InterPro" id="IPR019786">
    <property type="entry name" value="Zinc_finger_PHD-type_CS"/>
</dbReference>
<dbReference type="PROSITE" id="PS50016">
    <property type="entry name" value="ZF_PHD_2"/>
    <property type="match status" value="1"/>
</dbReference>
<dbReference type="AlphaFoldDB" id="A0AAE1HBJ1"/>
<dbReference type="Gene3D" id="3.30.40.10">
    <property type="entry name" value="Zinc/RING finger domain, C3HC4 (zinc finger)"/>
    <property type="match status" value="1"/>
</dbReference>
<name>A0AAE1HBJ1_9NEOP</name>
<evidence type="ECO:0000313" key="9">
    <source>
        <dbReference type="EMBL" id="KAK3918268.1"/>
    </source>
</evidence>
<keyword evidence="10" id="KW-1185">Reference proteome</keyword>
<dbReference type="SUPFAM" id="SSF57903">
    <property type="entry name" value="FYVE/PHD zinc finger"/>
    <property type="match status" value="1"/>
</dbReference>
<dbReference type="InterPro" id="IPR001965">
    <property type="entry name" value="Znf_PHD"/>
</dbReference>
<keyword evidence="5" id="KW-0539">Nucleus</keyword>
<evidence type="ECO:0000256" key="3">
    <source>
        <dbReference type="ARBA" id="ARBA00022771"/>
    </source>
</evidence>
<sequence>MPRKGAFRKQRLYCFCRQPEENRFMIGCDTCNEWYHGDCVDITKAQAEHIDNWNCLKCEVNQLTTENRRLTFKYVQLLDVVCGQEKEKRDLLLELYEIRQRQSKDMEYDLARLKMEKQLTLSYNNKDLCFGRNNNNNVVSMSPNTLIQCHDGPDSVQLNVDACDGVQQHHSRDVTNSAMDCAAENSVPTKKENHPTPSQGFKQSKVSRLSLKYKKTVS</sequence>
<dbReference type="InterPro" id="IPR019787">
    <property type="entry name" value="Znf_PHD-finger"/>
</dbReference>
<feature type="compositionally biased region" description="Polar residues" evidence="7">
    <location>
        <begin position="195"/>
        <end position="207"/>
    </location>
</feature>
<accession>A0AAE1HBJ1</accession>
<comment type="caution">
    <text evidence="9">The sequence shown here is derived from an EMBL/GenBank/DDBJ whole genome shotgun (WGS) entry which is preliminary data.</text>
</comment>
<evidence type="ECO:0000256" key="2">
    <source>
        <dbReference type="ARBA" id="ARBA00022723"/>
    </source>
</evidence>
<dbReference type="PROSITE" id="PS01359">
    <property type="entry name" value="ZF_PHD_1"/>
    <property type="match status" value="1"/>
</dbReference>
<dbReference type="GO" id="GO:0008270">
    <property type="term" value="F:zinc ion binding"/>
    <property type="evidence" value="ECO:0007669"/>
    <property type="project" value="UniProtKB-KW"/>
</dbReference>
<keyword evidence="2" id="KW-0479">Metal-binding</keyword>
<dbReference type="PANTHER" id="PTHR46174">
    <property type="entry name" value="CXXC-TYPE ZINC FINGER PROTEIN 1"/>
    <property type="match status" value="1"/>
</dbReference>
<evidence type="ECO:0000259" key="8">
    <source>
        <dbReference type="PROSITE" id="PS50016"/>
    </source>
</evidence>
<gene>
    <name evidence="9" type="ORF">KUF71_026343</name>
</gene>
<proteinExistence type="predicted"/>